<proteinExistence type="predicted"/>
<protein>
    <submittedName>
        <fullName evidence="1">DUF1501 domain-containing protein</fullName>
    </submittedName>
</protein>
<name>A0A6B2NUQ0_9RHOB</name>
<sequence>MPDQIDRRRFLLRSGALGCCLAANPLITPVSLAAAPWDTRLVVIILRGGMDALDVLQPYGDREYAGLRPTLAGGPETGAHDLDGFFALHPALGPLLPLWQGGELGFVNAVATPYRNKRSHFDGQDLLEAGTETLLGARDGWLNRSLQNLGGVETRTAFAIGAGELRLLDGAAPVSDWSPDVRLAISPQARRLAEIVMEGDPLFHASLSEALELSDGLPSMAAAAPDDTEPAMQMLQPPNGRAHVRVADFAAEALRHDTRLVAFSMTGWDTHNRQGVALPRALDRLAETILTLRAGTGPEVWGKTVVMAMTEFGRTVRENGTAGTDHGTGGTLLLAGGALRGGRVLGRWPGLAEADLFDRRDLMPTSDVRAAAGWVLYGATGLPQPVIEQRVFPGLEMGQNPGLLL</sequence>
<dbReference type="AlphaFoldDB" id="A0A6B2NUQ0"/>
<dbReference type="PROSITE" id="PS51318">
    <property type="entry name" value="TAT"/>
    <property type="match status" value="1"/>
</dbReference>
<dbReference type="InterPro" id="IPR006311">
    <property type="entry name" value="TAT_signal"/>
</dbReference>
<dbReference type="Pfam" id="PF07394">
    <property type="entry name" value="DUF1501"/>
    <property type="match status" value="1"/>
</dbReference>
<gene>
    <name evidence="1" type="ORF">G0P99_23695</name>
</gene>
<dbReference type="PANTHER" id="PTHR43737">
    <property type="entry name" value="BLL7424 PROTEIN"/>
    <property type="match status" value="1"/>
</dbReference>
<accession>A0A6B2NUQ0</accession>
<comment type="caution">
    <text evidence="1">The sequence shown here is derived from an EMBL/GenBank/DDBJ whole genome shotgun (WGS) entry which is preliminary data.</text>
</comment>
<evidence type="ECO:0000313" key="1">
    <source>
        <dbReference type="EMBL" id="NDW47961.1"/>
    </source>
</evidence>
<dbReference type="RefSeq" id="WP_164132969.1">
    <property type="nucleotide sequence ID" value="NZ_JAAGOX010000057.1"/>
</dbReference>
<reference evidence="1" key="1">
    <citation type="submission" date="2020-02" db="EMBL/GenBank/DDBJ databases">
        <title>Delineation of the pyrene-degrading pathway in Roseobacter clade bacteria by genomic analysis.</title>
        <authorList>
            <person name="Zhou H."/>
            <person name="Wang H."/>
        </authorList>
    </citation>
    <scope>NUCLEOTIDE SEQUENCE</scope>
    <source>
        <strain evidence="1">PrR005</strain>
    </source>
</reference>
<dbReference type="EMBL" id="JAAGOX010000057">
    <property type="protein sequence ID" value="NDW47961.1"/>
    <property type="molecule type" value="Genomic_DNA"/>
</dbReference>
<dbReference type="InterPro" id="IPR010869">
    <property type="entry name" value="DUF1501"/>
</dbReference>
<organism evidence="1">
    <name type="scientific">Ruegeria sp. PrR005</name>
    <dbReference type="NCBI Taxonomy" id="2706882"/>
    <lineage>
        <taxon>Bacteria</taxon>
        <taxon>Pseudomonadati</taxon>
        <taxon>Pseudomonadota</taxon>
        <taxon>Alphaproteobacteria</taxon>
        <taxon>Rhodobacterales</taxon>
        <taxon>Roseobacteraceae</taxon>
        <taxon>Ruegeria</taxon>
    </lineage>
</organism>
<dbReference type="PANTHER" id="PTHR43737:SF1">
    <property type="entry name" value="DUF1501 DOMAIN-CONTAINING PROTEIN"/>
    <property type="match status" value="1"/>
</dbReference>